<organism evidence="14 15">
    <name type="scientific">Brucella lupini</name>
    <dbReference type="NCBI Taxonomy" id="255457"/>
    <lineage>
        <taxon>Bacteria</taxon>
        <taxon>Pseudomonadati</taxon>
        <taxon>Pseudomonadota</taxon>
        <taxon>Alphaproteobacteria</taxon>
        <taxon>Hyphomicrobiales</taxon>
        <taxon>Brucellaceae</taxon>
        <taxon>Brucella/Ochrobactrum group</taxon>
        <taxon>Brucella</taxon>
    </lineage>
</organism>
<dbReference type="GO" id="GO:1990077">
    <property type="term" value="C:primosome complex"/>
    <property type="evidence" value="ECO:0007669"/>
    <property type="project" value="UniProtKB-KW"/>
</dbReference>
<sequence length="500" mass="56331">MNALRKYESEPVVQPICNVDGEGAIIGSILVNNDAFQLVAGILQPMHFFDKVMGEIYEVISTVIKQGKVAQPITIKPYLPWDRNIDSETTVGRMVSRCVAQFSMPPMMLPQIAEQLVDLYKRRQMVVIAEDMIKAAYEMSFDASPAEIGEQAIADLSQTLSDGDDIYGAVSLGTALDEALEDTNRAYSGKKGTGINYRFRPVEELIGPMCGGQLIILGGATKQGKSALAGQLAMGAAAEGFPVWFYSGEMSAKELAMRESSRETKVTVNRQKRGKVNETDFERLMNFRNANREKQIYIQQKRLTLDQIEERIRYFVSKKGKGLAVIDHMGLIDKSKDEKKLADWEFGQIVTARLKQIARETDIPIIGCAQLKKNTFTDYRPTINEKFFHQLLSKKPRYSDLIGAIERDADHVLIPFRPVVFLKEYEPSKFSDLYEVWKDLVDQNEDKAKVFLALSRESQWPRDVECGWHGSTTTFVDLGGMNERELIKQAVIDNPMGLNL</sequence>
<dbReference type="InterPro" id="IPR027417">
    <property type="entry name" value="P-loop_NTPase"/>
</dbReference>
<dbReference type="SUPFAM" id="SSF52540">
    <property type="entry name" value="P-loop containing nucleoside triphosphate hydrolases"/>
    <property type="match status" value="1"/>
</dbReference>
<dbReference type="EMBL" id="WBWF01000027">
    <property type="protein sequence ID" value="KAB2701336.1"/>
    <property type="molecule type" value="Genomic_DNA"/>
</dbReference>
<dbReference type="Proteomes" id="UP000216363">
    <property type="component" value="Unassembled WGS sequence"/>
</dbReference>
<keyword evidence="7" id="KW-0067">ATP-binding</keyword>
<evidence type="ECO:0000313" key="13">
    <source>
        <dbReference type="EMBL" id="KAB2701336.1"/>
    </source>
</evidence>
<evidence type="ECO:0000313" key="16">
    <source>
        <dbReference type="Proteomes" id="UP000435957"/>
    </source>
</evidence>
<keyword evidence="5" id="KW-0378">Hydrolase</keyword>
<evidence type="ECO:0000256" key="8">
    <source>
        <dbReference type="ARBA" id="ARBA00023125"/>
    </source>
</evidence>
<dbReference type="GO" id="GO:0005829">
    <property type="term" value="C:cytosol"/>
    <property type="evidence" value="ECO:0007669"/>
    <property type="project" value="TreeGrafter"/>
</dbReference>
<evidence type="ECO:0000256" key="11">
    <source>
        <dbReference type="ARBA" id="ARBA00048954"/>
    </source>
</evidence>
<reference evidence="13 16" key="2">
    <citation type="submission" date="2019-09" db="EMBL/GenBank/DDBJ databases">
        <title>Taxonomic organization of the family Brucellaceae based on a phylogenomic approach.</title>
        <authorList>
            <person name="Leclercq S."/>
            <person name="Cloeckaert A."/>
            <person name="Zygmunt M.S."/>
        </authorList>
    </citation>
    <scope>NUCLEOTIDE SEQUENCE [LARGE SCALE GENOMIC DNA]</scope>
    <source>
        <strain evidence="13 16">LUP23</strain>
    </source>
</reference>
<evidence type="ECO:0000256" key="4">
    <source>
        <dbReference type="ARBA" id="ARBA00022741"/>
    </source>
</evidence>
<evidence type="ECO:0000256" key="6">
    <source>
        <dbReference type="ARBA" id="ARBA00022806"/>
    </source>
</evidence>
<keyword evidence="9" id="KW-0413">Isomerase</keyword>
<keyword evidence="4" id="KW-0547">Nucleotide-binding</keyword>
<dbReference type="GO" id="GO:0003677">
    <property type="term" value="F:DNA binding"/>
    <property type="evidence" value="ECO:0007669"/>
    <property type="project" value="UniProtKB-KW"/>
</dbReference>
<evidence type="ECO:0000256" key="3">
    <source>
        <dbReference type="ARBA" id="ARBA00022705"/>
    </source>
</evidence>
<dbReference type="SUPFAM" id="SSF48024">
    <property type="entry name" value="N-terminal domain of DnaB helicase"/>
    <property type="match status" value="1"/>
</dbReference>
<evidence type="ECO:0000256" key="5">
    <source>
        <dbReference type="ARBA" id="ARBA00022801"/>
    </source>
</evidence>
<comment type="similarity">
    <text evidence="1">Belongs to the helicase family. DnaB subfamily.</text>
</comment>
<protein>
    <recommendedName>
        <fullName evidence="10">DNA 5'-3' helicase</fullName>
        <ecNumber evidence="10">5.6.2.3</ecNumber>
    </recommendedName>
</protein>
<evidence type="ECO:0000313" key="14">
    <source>
        <dbReference type="EMBL" id="OYR26258.1"/>
    </source>
</evidence>
<dbReference type="InterPro" id="IPR007693">
    <property type="entry name" value="DNA_helicase_DnaB-like_N"/>
</dbReference>
<feature type="domain" description="SF4 helicase" evidence="12">
    <location>
        <begin position="188"/>
        <end position="482"/>
    </location>
</feature>
<dbReference type="GO" id="GO:0006269">
    <property type="term" value="P:DNA replication, synthesis of primer"/>
    <property type="evidence" value="ECO:0007669"/>
    <property type="project" value="UniProtKB-KW"/>
</dbReference>
<dbReference type="Proteomes" id="UP000435957">
    <property type="component" value="Unassembled WGS sequence"/>
</dbReference>
<dbReference type="InterPro" id="IPR016136">
    <property type="entry name" value="DNA_helicase_N/primase_C"/>
</dbReference>
<proteinExistence type="inferred from homology"/>
<keyword evidence="6 14" id="KW-0347">Helicase</keyword>
<dbReference type="RefSeq" id="WP_094515148.1">
    <property type="nucleotide sequence ID" value="NZ_JBHEEP010000030.1"/>
</dbReference>
<evidence type="ECO:0000256" key="7">
    <source>
        <dbReference type="ARBA" id="ARBA00022840"/>
    </source>
</evidence>
<keyword evidence="8" id="KW-0238">DNA-binding</keyword>
<reference evidence="14 15" key="1">
    <citation type="submission" date="2017-07" db="EMBL/GenBank/DDBJ databases">
        <title>Draft genome of Ochrobactrum lupini type strain LUP21.</title>
        <authorList>
            <person name="Krzyzanowska D.M."/>
            <person name="Jafra S."/>
        </authorList>
    </citation>
    <scope>NUCLEOTIDE SEQUENCE [LARGE SCALE GENOMIC DNA]</scope>
    <source>
        <strain evidence="14 15">LUP21</strain>
    </source>
</reference>
<evidence type="ECO:0000313" key="15">
    <source>
        <dbReference type="Proteomes" id="UP000216363"/>
    </source>
</evidence>
<name>A0A256GGX5_9HYPH</name>
<dbReference type="Gene3D" id="1.10.860.10">
    <property type="entry name" value="DNAb Helicase, Chain A"/>
    <property type="match status" value="1"/>
</dbReference>
<comment type="catalytic activity">
    <reaction evidence="11">
        <text>ATP + H2O = ADP + phosphate + H(+)</text>
        <dbReference type="Rhea" id="RHEA:13065"/>
        <dbReference type="ChEBI" id="CHEBI:15377"/>
        <dbReference type="ChEBI" id="CHEBI:15378"/>
        <dbReference type="ChEBI" id="CHEBI:30616"/>
        <dbReference type="ChEBI" id="CHEBI:43474"/>
        <dbReference type="ChEBI" id="CHEBI:456216"/>
        <dbReference type="EC" id="5.6.2.3"/>
    </reaction>
</comment>
<dbReference type="GO" id="GO:0016787">
    <property type="term" value="F:hydrolase activity"/>
    <property type="evidence" value="ECO:0007669"/>
    <property type="project" value="UniProtKB-KW"/>
</dbReference>
<dbReference type="GO" id="GO:0043139">
    <property type="term" value="F:5'-3' DNA helicase activity"/>
    <property type="evidence" value="ECO:0007669"/>
    <property type="project" value="UniProtKB-EC"/>
</dbReference>
<dbReference type="InterPro" id="IPR007694">
    <property type="entry name" value="DNA_helicase_DnaB-like_C"/>
</dbReference>
<evidence type="ECO:0000259" key="12">
    <source>
        <dbReference type="PROSITE" id="PS51199"/>
    </source>
</evidence>
<gene>
    <name evidence="14" type="ORF">CES86_3726</name>
    <name evidence="13" type="ORF">F9L03_24135</name>
</gene>
<dbReference type="PANTHER" id="PTHR30153:SF2">
    <property type="entry name" value="REPLICATIVE DNA HELICASE"/>
    <property type="match status" value="1"/>
</dbReference>
<dbReference type="PROSITE" id="PS51199">
    <property type="entry name" value="SF4_HELICASE"/>
    <property type="match status" value="1"/>
</dbReference>
<dbReference type="Pfam" id="PF03796">
    <property type="entry name" value="DnaB_C"/>
    <property type="match status" value="1"/>
</dbReference>
<dbReference type="AlphaFoldDB" id="A0A256GGX5"/>
<keyword evidence="2" id="KW-0639">Primosome</keyword>
<evidence type="ECO:0000256" key="10">
    <source>
        <dbReference type="ARBA" id="ARBA00044969"/>
    </source>
</evidence>
<dbReference type="InterPro" id="IPR036185">
    <property type="entry name" value="DNA_heli_DnaB-like_N_sf"/>
</dbReference>
<evidence type="ECO:0000256" key="2">
    <source>
        <dbReference type="ARBA" id="ARBA00022515"/>
    </source>
</evidence>
<dbReference type="Pfam" id="PF00772">
    <property type="entry name" value="DnaB"/>
    <property type="match status" value="1"/>
</dbReference>
<dbReference type="Gene3D" id="3.40.50.300">
    <property type="entry name" value="P-loop containing nucleotide triphosphate hydrolases"/>
    <property type="match status" value="1"/>
</dbReference>
<comment type="caution">
    <text evidence="14">The sequence shown here is derived from an EMBL/GenBank/DDBJ whole genome shotgun (WGS) entry which is preliminary data.</text>
</comment>
<evidence type="ECO:0000256" key="1">
    <source>
        <dbReference type="ARBA" id="ARBA00008428"/>
    </source>
</evidence>
<keyword evidence="3" id="KW-0235">DNA replication</keyword>
<dbReference type="EC" id="5.6.2.3" evidence="10"/>
<accession>A0A256GGX5</accession>
<dbReference type="PANTHER" id="PTHR30153">
    <property type="entry name" value="REPLICATIVE DNA HELICASE DNAB"/>
    <property type="match status" value="1"/>
</dbReference>
<keyword evidence="16" id="KW-1185">Reference proteome</keyword>
<dbReference type="GO" id="GO:0005524">
    <property type="term" value="F:ATP binding"/>
    <property type="evidence" value="ECO:0007669"/>
    <property type="project" value="UniProtKB-KW"/>
</dbReference>
<dbReference type="EMBL" id="NNRN01000055">
    <property type="protein sequence ID" value="OYR26258.1"/>
    <property type="molecule type" value="Genomic_DNA"/>
</dbReference>
<evidence type="ECO:0000256" key="9">
    <source>
        <dbReference type="ARBA" id="ARBA00023235"/>
    </source>
</evidence>